<evidence type="ECO:0000313" key="1">
    <source>
        <dbReference type="EMBL" id="OLP71026.1"/>
    </source>
</evidence>
<gene>
    <name evidence="1" type="ORF">AK812_SmicGene48425</name>
</gene>
<sequence length="34" mass="3686">MPHTFDEAATTPDDADGRAPCGKRLGLIFRIALE</sequence>
<organism evidence="1 2">
    <name type="scientific">Symbiodinium microadriaticum</name>
    <name type="common">Dinoflagellate</name>
    <name type="synonym">Zooxanthella microadriatica</name>
    <dbReference type="NCBI Taxonomy" id="2951"/>
    <lineage>
        <taxon>Eukaryota</taxon>
        <taxon>Sar</taxon>
        <taxon>Alveolata</taxon>
        <taxon>Dinophyceae</taxon>
        <taxon>Suessiales</taxon>
        <taxon>Symbiodiniaceae</taxon>
        <taxon>Symbiodinium</taxon>
    </lineage>
</organism>
<accession>A0A1Q9BMG0</accession>
<reference evidence="1 2" key="1">
    <citation type="submission" date="2016-02" db="EMBL/GenBank/DDBJ databases">
        <title>Genome analysis of coral dinoflagellate symbionts highlights evolutionary adaptations to a symbiotic lifestyle.</title>
        <authorList>
            <person name="Aranda M."/>
            <person name="Li Y."/>
            <person name="Liew Y.J."/>
            <person name="Baumgarten S."/>
            <person name="Simakov O."/>
            <person name="Wilson M."/>
            <person name="Piel J."/>
            <person name="Ashoor H."/>
            <person name="Bougouffa S."/>
            <person name="Bajic V.B."/>
            <person name="Ryu T."/>
            <person name="Ravasi T."/>
            <person name="Bayer T."/>
            <person name="Micklem G."/>
            <person name="Kim H."/>
            <person name="Bhak J."/>
            <person name="Lajeunesse T.C."/>
            <person name="Voolstra C.R."/>
        </authorList>
    </citation>
    <scope>NUCLEOTIDE SEQUENCE [LARGE SCALE GENOMIC DNA]</scope>
    <source>
        <strain evidence="1 2">CCMP2467</strain>
    </source>
</reference>
<protein>
    <submittedName>
        <fullName evidence="1">Uncharacterized protein</fullName>
    </submittedName>
</protein>
<keyword evidence="2" id="KW-1185">Reference proteome</keyword>
<name>A0A1Q9BMG0_SYMMI</name>
<dbReference type="EMBL" id="LSRX01007834">
    <property type="protein sequence ID" value="OLP71026.1"/>
    <property type="molecule type" value="Genomic_DNA"/>
</dbReference>
<dbReference type="Proteomes" id="UP000186817">
    <property type="component" value="Unassembled WGS sequence"/>
</dbReference>
<evidence type="ECO:0000313" key="2">
    <source>
        <dbReference type="Proteomes" id="UP000186817"/>
    </source>
</evidence>
<dbReference type="AlphaFoldDB" id="A0A1Q9BMG0"/>
<comment type="caution">
    <text evidence="1">The sequence shown here is derived from an EMBL/GenBank/DDBJ whole genome shotgun (WGS) entry which is preliminary data.</text>
</comment>
<feature type="non-terminal residue" evidence="1">
    <location>
        <position position="34"/>
    </location>
</feature>
<proteinExistence type="predicted"/>